<keyword evidence="3" id="KW-1185">Reference proteome</keyword>
<name>A0A3D8RCE9_9HELO</name>
<feature type="signal peptide" evidence="1">
    <location>
        <begin position="1"/>
        <end position="24"/>
    </location>
</feature>
<dbReference type="AlphaFoldDB" id="A0A3D8RCE9"/>
<organism evidence="2 3">
    <name type="scientific">Coleophoma crateriformis</name>
    <dbReference type="NCBI Taxonomy" id="565419"/>
    <lineage>
        <taxon>Eukaryota</taxon>
        <taxon>Fungi</taxon>
        <taxon>Dikarya</taxon>
        <taxon>Ascomycota</taxon>
        <taxon>Pezizomycotina</taxon>
        <taxon>Leotiomycetes</taxon>
        <taxon>Helotiales</taxon>
        <taxon>Dermateaceae</taxon>
        <taxon>Coleophoma</taxon>
    </lineage>
</organism>
<keyword evidence="1" id="KW-0732">Signal</keyword>
<dbReference type="Proteomes" id="UP000256328">
    <property type="component" value="Unassembled WGS sequence"/>
</dbReference>
<accession>A0A3D8RCE9</accession>
<proteinExistence type="predicted"/>
<sequence length="549" mass="57784">MLNVNTALAGLVLASISLVQAGEAVNVILPRQSTNLSLWPASESASSLSSERYCYQRVQQLDQGKWIDFQLERIYAIDLDSNLFPIPANTQYRLSANLVAHDWLSFFEYPKGQLNFGANVTSHNQHSNAPKLLALHSNSIGPDSKLLTNLTIDPVPFGHSNLPINPTTISLSNLPTFPSIEVPSVTPTFPSIQLPTFPSIQLPTFPSIQVPSVTPTLPSIQLPTFPSIQLPSVSPTFPSVQLPTISPTLPSIAISFPTLPSIQIPTFSVSVPPLSISIPSSFSIANPTILFGASNADPTMTFPAGPGSLSNNNGNPGFSLSTISIPTLSVVTPTFSLAFSIPTIPSISIPTITTVALSLQVPSGIPTLQISTFSVVALPTISLSVPSFTLPTISPLTIPQITPSAIVQTPTSLIPSLPVISPVISITPIGGIVRSSSGVLTYQFETDGNILYNYVPALIIGAALSGGSAATSGILTVSTGVYTKVFATGDTLSVDQDGLHFANTGAIPLPLSYVTALINSGGTLPSVTLKRTPESRIRRALFNRRAIAL</sequence>
<dbReference type="EMBL" id="PDLN01000011">
    <property type="protein sequence ID" value="RDW71719.1"/>
    <property type="molecule type" value="Genomic_DNA"/>
</dbReference>
<feature type="chain" id="PRO_5017644988" evidence="1">
    <location>
        <begin position="25"/>
        <end position="549"/>
    </location>
</feature>
<evidence type="ECO:0000313" key="2">
    <source>
        <dbReference type="EMBL" id="RDW71719.1"/>
    </source>
</evidence>
<gene>
    <name evidence="2" type="ORF">BP5796_07753</name>
</gene>
<reference evidence="2 3" key="1">
    <citation type="journal article" date="2018" name="IMA Fungus">
        <title>IMA Genome-F 9: Draft genome sequence of Annulohypoxylon stygium, Aspergillus mulundensis, Berkeleyomyces basicola (syn. Thielaviopsis basicola), Ceratocystis smalleyi, two Cercospora beticola strains, Coleophoma cylindrospora, Fusarium fracticaudum, Phialophora cf. hyalina, and Morchella septimelata.</title>
        <authorList>
            <person name="Wingfield B.D."/>
            <person name="Bills G.F."/>
            <person name="Dong Y."/>
            <person name="Huang W."/>
            <person name="Nel W.J."/>
            <person name="Swalarsk-Parry B.S."/>
            <person name="Vaghefi N."/>
            <person name="Wilken P.M."/>
            <person name="An Z."/>
            <person name="de Beer Z.W."/>
            <person name="De Vos L."/>
            <person name="Chen L."/>
            <person name="Duong T.A."/>
            <person name="Gao Y."/>
            <person name="Hammerbacher A."/>
            <person name="Kikkert J.R."/>
            <person name="Li Y."/>
            <person name="Li H."/>
            <person name="Li K."/>
            <person name="Li Q."/>
            <person name="Liu X."/>
            <person name="Ma X."/>
            <person name="Naidoo K."/>
            <person name="Pethybridge S.J."/>
            <person name="Sun J."/>
            <person name="Steenkamp E.T."/>
            <person name="van der Nest M.A."/>
            <person name="van Wyk S."/>
            <person name="Wingfield M.J."/>
            <person name="Xiong C."/>
            <person name="Yue Q."/>
            <person name="Zhang X."/>
        </authorList>
    </citation>
    <scope>NUCLEOTIDE SEQUENCE [LARGE SCALE GENOMIC DNA]</scope>
    <source>
        <strain evidence="2 3">BP5796</strain>
    </source>
</reference>
<protein>
    <submittedName>
        <fullName evidence="2">Uncharacterized protein</fullName>
    </submittedName>
</protein>
<comment type="caution">
    <text evidence="2">The sequence shown here is derived from an EMBL/GenBank/DDBJ whole genome shotgun (WGS) entry which is preliminary data.</text>
</comment>
<evidence type="ECO:0000313" key="3">
    <source>
        <dbReference type="Proteomes" id="UP000256328"/>
    </source>
</evidence>
<dbReference type="OrthoDB" id="4849990at2759"/>
<evidence type="ECO:0000256" key="1">
    <source>
        <dbReference type="SAM" id="SignalP"/>
    </source>
</evidence>